<dbReference type="PROSITE" id="PS51186">
    <property type="entry name" value="GNAT"/>
    <property type="match status" value="1"/>
</dbReference>
<feature type="domain" description="N-acetyltransferase" evidence="1">
    <location>
        <begin position="59"/>
        <end position="194"/>
    </location>
</feature>
<dbReference type="STRING" id="1218598.LEP1GSC060_0264"/>
<accession>N1WGG3</accession>
<dbReference type="InterPro" id="IPR000182">
    <property type="entry name" value="GNAT_dom"/>
</dbReference>
<dbReference type="AlphaFoldDB" id="N1WGG3"/>
<reference evidence="2" key="1">
    <citation type="submission" date="2013-03" db="EMBL/GenBank/DDBJ databases">
        <authorList>
            <person name="Harkins D.M."/>
            <person name="Durkin A.S."/>
            <person name="Brinkac L.M."/>
            <person name="Haft D.H."/>
            <person name="Selengut J.D."/>
            <person name="Sanka R."/>
            <person name="DePew J."/>
            <person name="Purushe J."/>
            <person name="Hartskeerl R.A."/>
            <person name="Ahmed A."/>
            <person name="van der Linden H."/>
            <person name="Goris M.G.A."/>
            <person name="Vinetz J.M."/>
            <person name="Sutton G.G."/>
            <person name="Nierman W.C."/>
            <person name="Fouts D.E."/>
        </authorList>
    </citation>
    <scope>NUCLEOTIDE SEQUENCE [LARGE SCALE GENOMIC DNA]</scope>
    <source>
        <strain evidence="2">ICFT</strain>
    </source>
</reference>
<dbReference type="Proteomes" id="UP000012313">
    <property type="component" value="Unassembled WGS sequence"/>
</dbReference>
<dbReference type="GO" id="GO:0016747">
    <property type="term" value="F:acyltransferase activity, transferring groups other than amino-acyl groups"/>
    <property type="evidence" value="ECO:0007669"/>
    <property type="project" value="InterPro"/>
</dbReference>
<dbReference type="SUPFAM" id="SSF55729">
    <property type="entry name" value="Acyl-CoA N-acyltransferases (Nat)"/>
    <property type="match status" value="1"/>
</dbReference>
<gene>
    <name evidence="2" type="ORF">LEP1GSC060_0264</name>
</gene>
<protein>
    <submittedName>
        <fullName evidence="2">Acetyltransferase, GNAT family</fullName>
    </submittedName>
</protein>
<evidence type="ECO:0000313" key="3">
    <source>
        <dbReference type="Proteomes" id="UP000012313"/>
    </source>
</evidence>
<dbReference type="Gene3D" id="3.40.630.30">
    <property type="match status" value="1"/>
</dbReference>
<dbReference type="Pfam" id="PF00583">
    <property type="entry name" value="Acetyltransf_1"/>
    <property type="match status" value="1"/>
</dbReference>
<comment type="caution">
    <text evidence="2">The sequence shown here is derived from an EMBL/GenBank/DDBJ whole genome shotgun (WGS) entry which is preliminary data.</text>
</comment>
<dbReference type="InterPro" id="IPR016181">
    <property type="entry name" value="Acyl_CoA_acyltransferase"/>
</dbReference>
<keyword evidence="3" id="KW-1185">Reference proteome</keyword>
<organism evidence="2 3">
    <name type="scientific">Leptospira weilii serovar Ranarum str. ICFT</name>
    <dbReference type="NCBI Taxonomy" id="1218598"/>
    <lineage>
        <taxon>Bacteria</taxon>
        <taxon>Pseudomonadati</taxon>
        <taxon>Spirochaetota</taxon>
        <taxon>Spirochaetia</taxon>
        <taxon>Leptospirales</taxon>
        <taxon>Leptospiraceae</taxon>
        <taxon>Leptospira</taxon>
    </lineage>
</organism>
<evidence type="ECO:0000313" key="2">
    <source>
        <dbReference type="EMBL" id="EMY76417.1"/>
    </source>
</evidence>
<proteinExistence type="predicted"/>
<name>N1WGG3_9LEPT</name>
<dbReference type="EMBL" id="AOHC02000050">
    <property type="protein sequence ID" value="EMY76417.1"/>
    <property type="molecule type" value="Genomic_DNA"/>
</dbReference>
<sequence length="194" mass="22325">MKPQNIRCKCTDFLNPKKIIPIRNRLHSVMTKSKTNSGKLQIADLLPEHREAAIELVNQFFRLVNSFQLDGIFKIRPRAGTKMIDVYLKLRGTGKVLLLGGFLGEELVSILIARTEDKPYLEEQKILFIDLAVTKRGKQKSGYMKPLVLACESWAKDRSFKCIELRAIAENENAVSFWKAMGYDPFYIRFRKSV</sequence>
<evidence type="ECO:0000259" key="1">
    <source>
        <dbReference type="PROSITE" id="PS51186"/>
    </source>
</evidence>